<evidence type="ECO:0008006" key="4">
    <source>
        <dbReference type="Google" id="ProtNLM"/>
    </source>
</evidence>
<dbReference type="SUPFAM" id="SSF53756">
    <property type="entry name" value="UDP-Glycosyltransferase/glycogen phosphorylase"/>
    <property type="match status" value="1"/>
</dbReference>
<evidence type="ECO:0000313" key="3">
    <source>
        <dbReference type="Proteomes" id="UP000238348"/>
    </source>
</evidence>
<protein>
    <recommendedName>
        <fullName evidence="4">UDP-N-acetylglucosamine 2-epimerase domain-containing protein</fullName>
    </recommendedName>
</protein>
<dbReference type="AlphaFoldDB" id="A0A2L0EWP8"/>
<feature type="region of interest" description="Disordered" evidence="1">
    <location>
        <begin position="324"/>
        <end position="355"/>
    </location>
</feature>
<feature type="compositionally biased region" description="Basic and acidic residues" evidence="1">
    <location>
        <begin position="346"/>
        <end position="355"/>
    </location>
</feature>
<name>A0A2L0EWP8_SORCE</name>
<dbReference type="EMBL" id="CP012673">
    <property type="protein sequence ID" value="AUX43724.1"/>
    <property type="molecule type" value="Genomic_DNA"/>
</dbReference>
<proteinExistence type="predicted"/>
<dbReference type="Proteomes" id="UP000238348">
    <property type="component" value="Chromosome"/>
</dbReference>
<evidence type="ECO:0000256" key="1">
    <source>
        <dbReference type="SAM" id="MobiDB-lite"/>
    </source>
</evidence>
<sequence>MSRSKALFICGSINQTTQMHQIARELPEVDASFSPYYGGREVELMRRLGALEATIGGDKLRGRCLEYLRDHGLSVDDGGARGGYDLVLLCSDLVWPDNVDGRRVVLVQEGMTDPESVLFPLVQRLRFLPRWLAGTSATGLSDRYARFCVASPGYRDLFVRRGARPEKIVVTGIPNFDDCACYRDNDFPFRNYVLVCTSDIREVFWYEDRAKFLRRVRDIAAGRPLLFKLHPNEKVSRAVAEIARILPEASVLTGGCAEHMVANCDVLICQYSSLAYVGLALGKEVHSFFDVGELRRLMPLQHGRAARNIAGVCRELLAGPARAVREPPAPADAARGRLNGPSAHARPAEIDEVRA</sequence>
<dbReference type="RefSeq" id="WP_199789740.1">
    <property type="nucleotide sequence ID" value="NZ_CP012673.1"/>
</dbReference>
<gene>
    <name evidence="2" type="ORF">SOCE26_051780</name>
</gene>
<evidence type="ECO:0000313" key="2">
    <source>
        <dbReference type="EMBL" id="AUX43724.1"/>
    </source>
</evidence>
<accession>A0A2L0EWP8</accession>
<reference evidence="2 3" key="1">
    <citation type="submission" date="2015-09" db="EMBL/GenBank/DDBJ databases">
        <title>Sorangium comparison.</title>
        <authorList>
            <person name="Zaburannyi N."/>
            <person name="Bunk B."/>
            <person name="Overmann J."/>
            <person name="Mueller R."/>
        </authorList>
    </citation>
    <scope>NUCLEOTIDE SEQUENCE [LARGE SCALE GENOMIC DNA]</scope>
    <source>
        <strain evidence="2 3">So ce26</strain>
    </source>
</reference>
<organism evidence="2 3">
    <name type="scientific">Sorangium cellulosum</name>
    <name type="common">Polyangium cellulosum</name>
    <dbReference type="NCBI Taxonomy" id="56"/>
    <lineage>
        <taxon>Bacteria</taxon>
        <taxon>Pseudomonadati</taxon>
        <taxon>Myxococcota</taxon>
        <taxon>Polyangia</taxon>
        <taxon>Polyangiales</taxon>
        <taxon>Polyangiaceae</taxon>
        <taxon>Sorangium</taxon>
    </lineage>
</organism>